<proteinExistence type="predicted"/>
<accession>A0ABR1B4S0</accession>
<feature type="compositionally biased region" description="Basic and acidic residues" evidence="1">
    <location>
        <begin position="1"/>
        <end position="12"/>
    </location>
</feature>
<dbReference type="Proteomes" id="UP001359485">
    <property type="component" value="Unassembled WGS sequence"/>
</dbReference>
<reference evidence="2 3" key="1">
    <citation type="submission" date="2023-09" db="EMBL/GenBank/DDBJ databases">
        <title>Genomes of two closely related lineages of the louse Polyplax serrata with different host specificities.</title>
        <authorList>
            <person name="Martinu J."/>
            <person name="Tarabai H."/>
            <person name="Stefka J."/>
            <person name="Hypsa V."/>
        </authorList>
    </citation>
    <scope>NUCLEOTIDE SEQUENCE [LARGE SCALE GENOMIC DNA]</scope>
    <source>
        <strain evidence="2">98ZLc_SE</strain>
    </source>
</reference>
<feature type="compositionally biased region" description="Basic and acidic residues" evidence="1">
    <location>
        <begin position="30"/>
        <end position="42"/>
    </location>
</feature>
<comment type="caution">
    <text evidence="2">The sequence shown here is derived from an EMBL/GenBank/DDBJ whole genome shotgun (WGS) entry which is preliminary data.</text>
</comment>
<dbReference type="EMBL" id="JAWJWF010000003">
    <property type="protein sequence ID" value="KAK6634948.1"/>
    <property type="molecule type" value="Genomic_DNA"/>
</dbReference>
<sequence>MNQKVDPRRVPQDRQGSQEGHRRVGWRTEGMAKDQGDLEGGNRRRTALKAQQGSFVVAASTPKGAGKGKEGWECQTAARARANQSKMDNKDNKEGRKEGKKRICKRINCEFEAVNSTWAEERWCKNHGNKASETTECYQIEPQPGPVE</sequence>
<gene>
    <name evidence="2" type="ORF">RUM44_000195</name>
</gene>
<evidence type="ECO:0000313" key="3">
    <source>
        <dbReference type="Proteomes" id="UP001359485"/>
    </source>
</evidence>
<evidence type="ECO:0000313" key="2">
    <source>
        <dbReference type="EMBL" id="KAK6634948.1"/>
    </source>
</evidence>
<feature type="region of interest" description="Disordered" evidence="1">
    <location>
        <begin position="1"/>
        <end position="100"/>
    </location>
</feature>
<name>A0ABR1B4S0_POLSC</name>
<feature type="compositionally biased region" description="Basic and acidic residues" evidence="1">
    <location>
        <begin position="87"/>
        <end position="97"/>
    </location>
</feature>
<organism evidence="2 3">
    <name type="scientific">Polyplax serrata</name>
    <name type="common">Common mouse louse</name>
    <dbReference type="NCBI Taxonomy" id="468196"/>
    <lineage>
        <taxon>Eukaryota</taxon>
        <taxon>Metazoa</taxon>
        <taxon>Ecdysozoa</taxon>
        <taxon>Arthropoda</taxon>
        <taxon>Hexapoda</taxon>
        <taxon>Insecta</taxon>
        <taxon>Pterygota</taxon>
        <taxon>Neoptera</taxon>
        <taxon>Paraneoptera</taxon>
        <taxon>Psocodea</taxon>
        <taxon>Troctomorpha</taxon>
        <taxon>Phthiraptera</taxon>
        <taxon>Anoplura</taxon>
        <taxon>Polyplacidae</taxon>
        <taxon>Polyplax</taxon>
    </lineage>
</organism>
<protein>
    <submittedName>
        <fullName evidence="2">Uncharacterized protein</fullName>
    </submittedName>
</protein>
<keyword evidence="3" id="KW-1185">Reference proteome</keyword>
<evidence type="ECO:0000256" key="1">
    <source>
        <dbReference type="SAM" id="MobiDB-lite"/>
    </source>
</evidence>